<feature type="transmembrane region" description="Helical" evidence="1">
    <location>
        <begin position="57"/>
        <end position="80"/>
    </location>
</feature>
<comment type="caution">
    <text evidence="2">The sequence shown here is derived from an EMBL/GenBank/DDBJ whole genome shotgun (WGS) entry which is preliminary data.</text>
</comment>
<dbReference type="RefSeq" id="WP_073951294.1">
    <property type="nucleotide sequence ID" value="NZ_JBIAFJ010000014.1"/>
</dbReference>
<protein>
    <submittedName>
        <fullName evidence="2">DUF6343 family protein</fullName>
    </submittedName>
</protein>
<evidence type="ECO:0000256" key="1">
    <source>
        <dbReference type="SAM" id="Phobius"/>
    </source>
</evidence>
<sequence length="88" mass="9563">MYDDHRRTGTEPRTARSPLRLRLLLASVFFPLFIAGTALFATWSANSTPDDSPGDTVLAVLAGICAALALTAAVDLLVIARRLRTEHR</sequence>
<keyword evidence="1" id="KW-0812">Transmembrane</keyword>
<dbReference type="EMBL" id="JBIAFJ010000014">
    <property type="protein sequence ID" value="MFE9171366.1"/>
    <property type="molecule type" value="Genomic_DNA"/>
</dbReference>
<dbReference type="Pfam" id="PF19870">
    <property type="entry name" value="DUF6343"/>
    <property type="match status" value="1"/>
</dbReference>
<dbReference type="Proteomes" id="UP001601197">
    <property type="component" value="Unassembled WGS sequence"/>
</dbReference>
<keyword evidence="1" id="KW-0472">Membrane</keyword>
<accession>A0ABW6KU77</accession>
<dbReference type="InterPro" id="IPR045924">
    <property type="entry name" value="DUF6343"/>
</dbReference>
<reference evidence="2 3" key="1">
    <citation type="submission" date="2024-10" db="EMBL/GenBank/DDBJ databases">
        <title>The Natural Products Discovery Center: Release of the First 8490 Sequenced Strains for Exploring Actinobacteria Biosynthetic Diversity.</title>
        <authorList>
            <person name="Kalkreuter E."/>
            <person name="Kautsar S.A."/>
            <person name="Yang D."/>
            <person name="Bader C.D."/>
            <person name="Teijaro C.N."/>
            <person name="Fluegel L."/>
            <person name="Davis C.M."/>
            <person name="Simpson J.R."/>
            <person name="Lauterbach L."/>
            <person name="Steele A.D."/>
            <person name="Gui C."/>
            <person name="Meng S."/>
            <person name="Li G."/>
            <person name="Viehrig K."/>
            <person name="Ye F."/>
            <person name="Su P."/>
            <person name="Kiefer A.F."/>
            <person name="Nichols A."/>
            <person name="Cepeda A.J."/>
            <person name="Yan W."/>
            <person name="Fan B."/>
            <person name="Jiang Y."/>
            <person name="Adhikari A."/>
            <person name="Zheng C.-J."/>
            <person name="Schuster L."/>
            <person name="Cowan T.M."/>
            <person name="Smanski M.J."/>
            <person name="Chevrette M.G."/>
            <person name="De Carvalho L.P.S."/>
            <person name="Shen B."/>
        </authorList>
    </citation>
    <scope>NUCLEOTIDE SEQUENCE [LARGE SCALE GENOMIC DNA]</scope>
    <source>
        <strain evidence="2 3">NPDC007147</strain>
    </source>
</reference>
<name>A0ABW6KU77_9ACTN</name>
<organism evidence="2 3">
    <name type="scientific">Streptomyces kebangsaanensis</name>
    <dbReference type="NCBI Taxonomy" id="864058"/>
    <lineage>
        <taxon>Bacteria</taxon>
        <taxon>Bacillati</taxon>
        <taxon>Actinomycetota</taxon>
        <taxon>Actinomycetes</taxon>
        <taxon>Kitasatosporales</taxon>
        <taxon>Streptomycetaceae</taxon>
        <taxon>Streptomyces</taxon>
    </lineage>
</organism>
<keyword evidence="1" id="KW-1133">Transmembrane helix</keyword>
<keyword evidence="3" id="KW-1185">Reference proteome</keyword>
<feature type="transmembrane region" description="Helical" evidence="1">
    <location>
        <begin position="21"/>
        <end position="45"/>
    </location>
</feature>
<evidence type="ECO:0000313" key="2">
    <source>
        <dbReference type="EMBL" id="MFE9171366.1"/>
    </source>
</evidence>
<proteinExistence type="predicted"/>
<evidence type="ECO:0000313" key="3">
    <source>
        <dbReference type="Proteomes" id="UP001601197"/>
    </source>
</evidence>
<gene>
    <name evidence="2" type="ORF">ACFYNZ_17890</name>
</gene>